<reference evidence="5" key="1">
    <citation type="submission" date="2013-09" db="EMBL/GenBank/DDBJ databases">
        <title>Corchorus olitorius genome sequencing.</title>
        <authorList>
            <person name="Alam M."/>
            <person name="Haque M.S."/>
            <person name="Islam M.S."/>
            <person name="Emdad E.M."/>
            <person name="Islam M.M."/>
            <person name="Ahmed B."/>
            <person name="Halim A."/>
            <person name="Hossen Q.M.M."/>
            <person name="Hossain M.Z."/>
            <person name="Ahmed R."/>
            <person name="Khan M.M."/>
            <person name="Islam R."/>
            <person name="Rashid M.M."/>
            <person name="Khan S.A."/>
            <person name="Rahman M.S."/>
            <person name="Alam M."/>
            <person name="Yahiya A.S."/>
            <person name="Khan M.S."/>
            <person name="Azam M.S."/>
            <person name="Haque T."/>
            <person name="Lashkar M.Z.H."/>
            <person name="Akhand A.I."/>
            <person name="Morshed G."/>
            <person name="Roy S."/>
            <person name="Uddin K.S."/>
            <person name="Rabeya T."/>
            <person name="Hossain A.S."/>
            <person name="Chowdhury A."/>
            <person name="Snigdha A.R."/>
            <person name="Mortoza M.S."/>
            <person name="Matin S.A."/>
            <person name="Hoque S.M.E."/>
            <person name="Islam M.K."/>
            <person name="Roy D.K."/>
            <person name="Haider R."/>
            <person name="Moosa M.M."/>
            <person name="Elias S.M."/>
            <person name="Hasan A.M."/>
            <person name="Jahan S."/>
            <person name="Shafiuddin M."/>
            <person name="Mahmood N."/>
            <person name="Shommy N.S."/>
        </authorList>
    </citation>
    <scope>NUCLEOTIDE SEQUENCE [LARGE SCALE GENOMIC DNA]</scope>
    <source>
        <strain evidence="5">cv. O-4</strain>
    </source>
</reference>
<dbReference type="AlphaFoldDB" id="A0A1R3JQ76"/>
<keyword evidence="2" id="KW-0732">Signal</keyword>
<evidence type="ECO:0000313" key="5">
    <source>
        <dbReference type="Proteomes" id="UP000187203"/>
    </source>
</evidence>
<dbReference type="OrthoDB" id="996489at2759"/>
<evidence type="ECO:0000256" key="2">
    <source>
        <dbReference type="SAM" id="SignalP"/>
    </source>
</evidence>
<feature type="signal peptide" evidence="2">
    <location>
        <begin position="1"/>
        <end position="41"/>
    </location>
</feature>
<organism evidence="4 5">
    <name type="scientific">Corchorus olitorius</name>
    <dbReference type="NCBI Taxonomy" id="93759"/>
    <lineage>
        <taxon>Eukaryota</taxon>
        <taxon>Viridiplantae</taxon>
        <taxon>Streptophyta</taxon>
        <taxon>Embryophyta</taxon>
        <taxon>Tracheophyta</taxon>
        <taxon>Spermatophyta</taxon>
        <taxon>Magnoliopsida</taxon>
        <taxon>eudicotyledons</taxon>
        <taxon>Gunneridae</taxon>
        <taxon>Pentapetalae</taxon>
        <taxon>rosids</taxon>
        <taxon>malvids</taxon>
        <taxon>Malvales</taxon>
        <taxon>Malvaceae</taxon>
        <taxon>Grewioideae</taxon>
        <taxon>Apeibeae</taxon>
        <taxon>Corchorus</taxon>
    </lineage>
</organism>
<keyword evidence="1" id="KW-0472">Membrane</keyword>
<keyword evidence="5" id="KW-1185">Reference proteome</keyword>
<feature type="transmembrane region" description="Helical" evidence="1">
    <location>
        <begin position="130"/>
        <end position="151"/>
    </location>
</feature>
<dbReference type="Pfam" id="PF13962">
    <property type="entry name" value="PGG"/>
    <property type="match status" value="1"/>
</dbReference>
<comment type="caution">
    <text evidence="4">The sequence shown here is derived from an EMBL/GenBank/DDBJ whole genome shotgun (WGS) entry which is preliminary data.</text>
</comment>
<evidence type="ECO:0000313" key="4">
    <source>
        <dbReference type="EMBL" id="OMO97003.1"/>
    </source>
</evidence>
<keyword evidence="1" id="KW-0812">Transmembrane</keyword>
<feature type="domain" description="PGG" evidence="3">
    <location>
        <begin position="20"/>
        <end position="125"/>
    </location>
</feature>
<keyword evidence="1" id="KW-1133">Transmembrane helix</keyword>
<dbReference type="EMBL" id="AWUE01015519">
    <property type="protein sequence ID" value="OMO97003.1"/>
    <property type="molecule type" value="Genomic_DNA"/>
</dbReference>
<feature type="transmembrane region" description="Helical" evidence="1">
    <location>
        <begin position="73"/>
        <end position="97"/>
    </location>
</feature>
<accession>A0A1R3JQ76</accession>
<protein>
    <recommendedName>
        <fullName evidence="3">PGG domain-containing protein</fullName>
    </recommendedName>
</protein>
<proteinExistence type="predicted"/>
<dbReference type="InterPro" id="IPR026961">
    <property type="entry name" value="PGG_dom"/>
</dbReference>
<feature type="transmembrane region" description="Helical" evidence="1">
    <location>
        <begin position="104"/>
        <end position="124"/>
    </location>
</feature>
<name>A0A1R3JQ76_9ROSI</name>
<evidence type="ECO:0000256" key="1">
    <source>
        <dbReference type="SAM" id="Phobius"/>
    </source>
</evidence>
<gene>
    <name evidence="4" type="ORF">COLO4_14917</name>
</gene>
<sequence>MSFSERSNIALSRMRKNISNSTRNALLVVLVLILTATYESAVNPPYELGEATVDGSDLSNFDPSKVRIEMDPLALSFSIFNAIDFLVTLLVTLLILPWVPYGQLLHVLLLLVFIFFVASMGLALAKTSSVIGISIFGFFALVTLILGVFIVRNKIRDRKVYRECITEFGDRVRLMKNNDIKK</sequence>
<feature type="chain" id="PRO_5012819829" description="PGG domain-containing protein" evidence="2">
    <location>
        <begin position="42"/>
        <end position="182"/>
    </location>
</feature>
<evidence type="ECO:0000259" key="3">
    <source>
        <dbReference type="Pfam" id="PF13962"/>
    </source>
</evidence>
<dbReference type="Proteomes" id="UP000187203">
    <property type="component" value="Unassembled WGS sequence"/>
</dbReference>